<dbReference type="EMBL" id="JAGHQM010003176">
    <property type="protein sequence ID" value="KAH0547868.1"/>
    <property type="molecule type" value="Genomic_DNA"/>
</dbReference>
<accession>A0A9P8IA02</accession>
<gene>
    <name evidence="2" type="ORF">GP486_008391</name>
</gene>
<evidence type="ECO:0000313" key="3">
    <source>
        <dbReference type="Proteomes" id="UP000750711"/>
    </source>
</evidence>
<dbReference type="AlphaFoldDB" id="A0A9P8IA02"/>
<organism evidence="2 3">
    <name type="scientific">Trichoglossum hirsutum</name>
    <dbReference type="NCBI Taxonomy" id="265104"/>
    <lineage>
        <taxon>Eukaryota</taxon>
        <taxon>Fungi</taxon>
        <taxon>Dikarya</taxon>
        <taxon>Ascomycota</taxon>
        <taxon>Pezizomycotina</taxon>
        <taxon>Geoglossomycetes</taxon>
        <taxon>Geoglossales</taxon>
        <taxon>Geoglossaceae</taxon>
        <taxon>Trichoglossum</taxon>
    </lineage>
</organism>
<evidence type="ECO:0000313" key="2">
    <source>
        <dbReference type="EMBL" id="KAH0547868.1"/>
    </source>
</evidence>
<keyword evidence="1" id="KW-0732">Signal</keyword>
<feature type="chain" id="PRO_5040473377" evidence="1">
    <location>
        <begin position="20"/>
        <end position="104"/>
    </location>
</feature>
<keyword evidence="3" id="KW-1185">Reference proteome</keyword>
<comment type="caution">
    <text evidence="2">The sequence shown here is derived from an EMBL/GenBank/DDBJ whole genome shotgun (WGS) entry which is preliminary data.</text>
</comment>
<name>A0A9P8IA02_9PEZI</name>
<protein>
    <submittedName>
        <fullName evidence="2">Uncharacterized protein</fullName>
    </submittedName>
</protein>
<dbReference type="Proteomes" id="UP000750711">
    <property type="component" value="Unassembled WGS sequence"/>
</dbReference>
<feature type="signal peptide" evidence="1">
    <location>
        <begin position="1"/>
        <end position="19"/>
    </location>
</feature>
<sequence>MNFFKIAAAFAFVATGALATNFINGDEGVTLMVGNSQIASGQHAVISDGKATVQTVGTGTGLVCQSFNFVWPSAYGDVVWFEGDLFESGGKPISSIPREVDNRT</sequence>
<proteinExistence type="predicted"/>
<evidence type="ECO:0000256" key="1">
    <source>
        <dbReference type="SAM" id="SignalP"/>
    </source>
</evidence>
<reference evidence="2" key="1">
    <citation type="submission" date="2021-03" db="EMBL/GenBank/DDBJ databases">
        <title>Comparative genomics and phylogenomic investigation of the class Geoglossomycetes provide insights into ecological specialization and systematics.</title>
        <authorList>
            <person name="Melie T."/>
            <person name="Pirro S."/>
            <person name="Miller A.N."/>
            <person name="Quandt A."/>
        </authorList>
    </citation>
    <scope>NUCLEOTIDE SEQUENCE</scope>
    <source>
        <strain evidence="2">CAQ_001_2017</strain>
    </source>
</reference>